<organism evidence="2 3">
    <name type="scientific">Eumeta variegata</name>
    <name type="common">Bagworm moth</name>
    <name type="synonym">Eumeta japonica</name>
    <dbReference type="NCBI Taxonomy" id="151549"/>
    <lineage>
        <taxon>Eukaryota</taxon>
        <taxon>Metazoa</taxon>
        <taxon>Ecdysozoa</taxon>
        <taxon>Arthropoda</taxon>
        <taxon>Hexapoda</taxon>
        <taxon>Insecta</taxon>
        <taxon>Pterygota</taxon>
        <taxon>Neoptera</taxon>
        <taxon>Endopterygota</taxon>
        <taxon>Lepidoptera</taxon>
        <taxon>Glossata</taxon>
        <taxon>Ditrysia</taxon>
        <taxon>Tineoidea</taxon>
        <taxon>Psychidae</taxon>
        <taxon>Oiketicinae</taxon>
        <taxon>Eumeta</taxon>
    </lineage>
</organism>
<accession>A0A4C1WNZ9</accession>
<gene>
    <name evidence="2" type="ORF">EVAR_43914_1</name>
</gene>
<evidence type="ECO:0000256" key="1">
    <source>
        <dbReference type="SAM" id="MobiDB-lite"/>
    </source>
</evidence>
<comment type="caution">
    <text evidence="2">The sequence shown here is derived from an EMBL/GenBank/DDBJ whole genome shotgun (WGS) entry which is preliminary data.</text>
</comment>
<dbReference type="AlphaFoldDB" id="A0A4C1WNZ9"/>
<dbReference type="Proteomes" id="UP000299102">
    <property type="component" value="Unassembled WGS sequence"/>
</dbReference>
<proteinExistence type="predicted"/>
<evidence type="ECO:0000313" key="3">
    <source>
        <dbReference type="Proteomes" id="UP000299102"/>
    </source>
</evidence>
<feature type="region of interest" description="Disordered" evidence="1">
    <location>
        <begin position="64"/>
        <end position="83"/>
    </location>
</feature>
<keyword evidence="3" id="KW-1185">Reference proteome</keyword>
<sequence length="83" mass="8920">MIKRLDSSTKGAAGTYQEKIIVLPGLAILAFPRIYALCLGTGGTALFTALLTSYAEVECEHARGLGQEPPSDQTLKMDPFNTF</sequence>
<dbReference type="EMBL" id="BGZK01000608">
    <property type="protein sequence ID" value="GBP52713.1"/>
    <property type="molecule type" value="Genomic_DNA"/>
</dbReference>
<protein>
    <submittedName>
        <fullName evidence="2">Uncharacterized protein</fullName>
    </submittedName>
</protein>
<name>A0A4C1WNZ9_EUMVA</name>
<reference evidence="2 3" key="1">
    <citation type="journal article" date="2019" name="Commun. Biol.">
        <title>The bagworm genome reveals a unique fibroin gene that provides high tensile strength.</title>
        <authorList>
            <person name="Kono N."/>
            <person name="Nakamura H."/>
            <person name="Ohtoshi R."/>
            <person name="Tomita M."/>
            <person name="Numata K."/>
            <person name="Arakawa K."/>
        </authorList>
    </citation>
    <scope>NUCLEOTIDE SEQUENCE [LARGE SCALE GENOMIC DNA]</scope>
</reference>
<evidence type="ECO:0000313" key="2">
    <source>
        <dbReference type="EMBL" id="GBP52713.1"/>
    </source>
</evidence>